<accession>A0A1D1YWT2</accession>
<feature type="compositionally biased region" description="Polar residues" evidence="1">
    <location>
        <begin position="272"/>
        <end position="306"/>
    </location>
</feature>
<feature type="compositionally biased region" description="Low complexity" evidence="1">
    <location>
        <begin position="130"/>
        <end position="140"/>
    </location>
</feature>
<feature type="compositionally biased region" description="Basic and acidic residues" evidence="1">
    <location>
        <begin position="163"/>
        <end position="173"/>
    </location>
</feature>
<feature type="compositionally biased region" description="Basic and acidic residues" evidence="1">
    <location>
        <begin position="84"/>
        <end position="96"/>
    </location>
</feature>
<feature type="compositionally biased region" description="Basic and acidic residues" evidence="1">
    <location>
        <begin position="374"/>
        <end position="399"/>
    </location>
</feature>
<feature type="compositionally biased region" description="Low complexity" evidence="1">
    <location>
        <begin position="182"/>
        <end position="191"/>
    </location>
</feature>
<sequence>MSSIINKVKNALSSDEPTTENTYNTTTTNSAEPRVHNNLGENRISNDGSFTQGENYGLGQENRGFDGPATKTDGPHKSNILNKADPRVDSDRDHSKNLGMNPPGDATTGFSKGSSVPTGNRNADPFSSATNPTTTGTTTGRTGGVPEGTFGPHRSRAANAADPRVDSDLDSRGNQRQGGAFGTSTATTTGSQNIREGEFGPHSSRVANAADPRVDSDLDSRGNQRQGGVFNSSTTGSQNVREGEFGPHSSRVANAADPRVDSDLDSTRRTGENQGFSSTGTENFGSTRNENFGSTRTENFGTNTSGPGPARNTAGPHSSDLANKLDPRVDSDLDNSKTIGGDKTFEGSSLRNKDPTDAAQVPPSVLQKQIGKPTIEHEDVNHDRTRRHSYDKNEKHHGL</sequence>
<organism evidence="2">
    <name type="scientific">Anthurium amnicola</name>
    <dbReference type="NCBI Taxonomy" id="1678845"/>
    <lineage>
        <taxon>Eukaryota</taxon>
        <taxon>Viridiplantae</taxon>
        <taxon>Streptophyta</taxon>
        <taxon>Embryophyta</taxon>
        <taxon>Tracheophyta</taxon>
        <taxon>Spermatophyta</taxon>
        <taxon>Magnoliopsida</taxon>
        <taxon>Liliopsida</taxon>
        <taxon>Araceae</taxon>
        <taxon>Pothoideae</taxon>
        <taxon>Potheae</taxon>
        <taxon>Anthurium</taxon>
    </lineage>
</organism>
<feature type="compositionally biased region" description="Low complexity" evidence="1">
    <location>
        <begin position="19"/>
        <end position="29"/>
    </location>
</feature>
<reference evidence="2" key="1">
    <citation type="submission" date="2015-07" db="EMBL/GenBank/DDBJ databases">
        <title>Transcriptome Assembly of Anthurium amnicola.</title>
        <authorList>
            <person name="Suzuki J."/>
        </authorList>
    </citation>
    <scope>NUCLEOTIDE SEQUENCE</scope>
</reference>
<gene>
    <name evidence="2" type="ORF">g.146135</name>
</gene>
<feature type="compositionally biased region" description="Basic and acidic residues" evidence="1">
    <location>
        <begin position="212"/>
        <end position="222"/>
    </location>
</feature>
<proteinExistence type="predicted"/>
<evidence type="ECO:0000313" key="2">
    <source>
        <dbReference type="EMBL" id="JAT59101.1"/>
    </source>
</evidence>
<feature type="region of interest" description="Disordered" evidence="1">
    <location>
        <begin position="1"/>
        <end position="399"/>
    </location>
</feature>
<feature type="compositionally biased region" description="Polar residues" evidence="1">
    <location>
        <begin position="1"/>
        <end position="16"/>
    </location>
</feature>
<dbReference type="PANTHER" id="PTHR39606:SF1">
    <property type="entry name" value="CELL SURFACE PROTEIN"/>
    <property type="match status" value="1"/>
</dbReference>
<feature type="compositionally biased region" description="Basic and acidic residues" evidence="1">
    <location>
        <begin position="323"/>
        <end position="335"/>
    </location>
</feature>
<dbReference type="PANTHER" id="PTHR39606">
    <property type="entry name" value="SURFACE PROTEIN, PUTATIVE-RELATED"/>
    <property type="match status" value="1"/>
</dbReference>
<evidence type="ECO:0000256" key="1">
    <source>
        <dbReference type="SAM" id="MobiDB-lite"/>
    </source>
</evidence>
<feature type="compositionally biased region" description="Basic and acidic residues" evidence="1">
    <location>
        <begin position="258"/>
        <end position="271"/>
    </location>
</feature>
<dbReference type="EMBL" id="GDJX01008835">
    <property type="protein sequence ID" value="JAT59101.1"/>
    <property type="molecule type" value="Transcribed_RNA"/>
</dbReference>
<feature type="compositionally biased region" description="Polar residues" evidence="1">
    <location>
        <begin position="39"/>
        <end position="54"/>
    </location>
</feature>
<protein>
    <submittedName>
        <fullName evidence="2">Uncharacterized protein</fullName>
    </submittedName>
</protein>
<dbReference type="AlphaFoldDB" id="A0A1D1YWT2"/>
<feature type="compositionally biased region" description="Polar residues" evidence="1">
    <location>
        <begin position="223"/>
        <end position="240"/>
    </location>
</feature>
<name>A0A1D1YWT2_9ARAE</name>
<feature type="compositionally biased region" description="Polar residues" evidence="1">
    <location>
        <begin position="108"/>
        <end position="129"/>
    </location>
</feature>